<keyword evidence="7" id="KW-1185">Reference proteome</keyword>
<dbReference type="OrthoDB" id="10255543at2759"/>
<dbReference type="GO" id="GO:0008289">
    <property type="term" value="F:lipid binding"/>
    <property type="evidence" value="ECO:0007669"/>
    <property type="project" value="InterPro"/>
</dbReference>
<dbReference type="InterPro" id="IPR001124">
    <property type="entry name" value="Lipid-bd_serum_glycop_C"/>
</dbReference>
<keyword evidence="2" id="KW-1015">Disulfide bond</keyword>
<dbReference type="AlphaFoldDB" id="A0A8J6B8I7"/>
<feature type="domain" description="Lipid-binding serum glycoprotein N-terminal" evidence="4">
    <location>
        <begin position="27"/>
        <end position="254"/>
    </location>
</feature>
<feature type="chain" id="PRO_5035210631" evidence="3">
    <location>
        <begin position="20"/>
        <end position="484"/>
    </location>
</feature>
<proteinExistence type="inferred from homology"/>
<evidence type="ECO:0000256" key="3">
    <source>
        <dbReference type="SAM" id="SignalP"/>
    </source>
</evidence>
<dbReference type="InterPro" id="IPR032942">
    <property type="entry name" value="BPI/LBP/Plunc"/>
</dbReference>
<evidence type="ECO:0000256" key="1">
    <source>
        <dbReference type="ARBA" id="ARBA00007292"/>
    </source>
</evidence>
<dbReference type="Pfam" id="PF02886">
    <property type="entry name" value="LBP_BPI_CETP_C"/>
    <property type="match status" value="1"/>
</dbReference>
<reference evidence="6" key="1">
    <citation type="submission" date="2021-05" db="EMBL/GenBank/DDBJ databases">
        <title>A free-living protist that lacks canonical eukaryotic 1 DNA replication and segregation systems.</title>
        <authorList>
            <person name="Salas-Leiva D.E."/>
            <person name="Tromer E.C."/>
            <person name="Curtis B.A."/>
            <person name="Jerlstrom-Hultqvist J."/>
            <person name="Kolisko M."/>
            <person name="Yi Z."/>
            <person name="Salas-Leiva J.S."/>
            <person name="Gallot-Lavallee L."/>
            <person name="Kops G.J.P.L."/>
            <person name="Archibald J.M."/>
            <person name="Simpson A.G.B."/>
            <person name="Roger A.J."/>
        </authorList>
    </citation>
    <scope>NUCLEOTIDE SEQUENCE</scope>
    <source>
        <strain evidence="6">BICM</strain>
    </source>
</reference>
<name>A0A8J6B8I7_9EUKA</name>
<comment type="caution">
    <text evidence="6">The sequence shown here is derived from an EMBL/GenBank/DDBJ whole genome shotgun (WGS) entry which is preliminary data.</text>
</comment>
<dbReference type="Gene3D" id="3.15.10.10">
    <property type="entry name" value="Bactericidal permeability-increasing protein, domain 1"/>
    <property type="match status" value="1"/>
</dbReference>
<dbReference type="PANTHER" id="PTHR10504:SF131">
    <property type="entry name" value="BPI2 DOMAIN-CONTAINING PROTEIN"/>
    <property type="match status" value="1"/>
</dbReference>
<sequence length="484" mass="53607">MKLIAVFLLLAVCFAAADTDPGYEVTLTNNGLTCWINTMVAPVLSQLQGLKVPDVTGTEKTIIGDINYQMSSITVQSLNVDKFIANVEASKGYFLIVLENANADITLDWSYQQQRFPHAHDAGTADAQLKKMVIELHATMVRTDDDRPQIKLSDIVVNIGDLDLTLHGGASWLYDVFISIFKSSVVRALNDEFAKALPPAVQSTINQRLEKWPRYSPMDDFASFDQRLTWDSAVKFTKSSLTFGIDGQVVDVDSHAALPQFTPATDMPLIHNGQDLQLFFSNEVWASDFFTHFNGGVFNTTLVKDDAPSQMQSWFNTKMWASRIPGLATAHPNSDMTFKVIATEAPTSKIFPAAVYVEYDVDFLFMVDGVADPVVVLNFRIGTAATPYLQTDRSRVALEHKPYNQTISVVSSSVGTVSVTPITPLAKLFIEKSIVPFFNKMQDSGNAHQMGIFLPLLVDIDFSDAQVYYASDYVVLTMDMKVKA</sequence>
<evidence type="ECO:0000259" key="4">
    <source>
        <dbReference type="SMART" id="SM00328"/>
    </source>
</evidence>
<dbReference type="Proteomes" id="UP000717585">
    <property type="component" value="Unassembled WGS sequence"/>
</dbReference>
<feature type="signal peptide" evidence="3">
    <location>
        <begin position="1"/>
        <end position="19"/>
    </location>
</feature>
<comment type="similarity">
    <text evidence="1">Belongs to the BPI/LBP/Plunc superfamily. BPI/LBP family.</text>
</comment>
<dbReference type="EMBL" id="JAHDYR010000011">
    <property type="protein sequence ID" value="KAG9395384.1"/>
    <property type="molecule type" value="Genomic_DNA"/>
</dbReference>
<accession>A0A8J6B8I7</accession>
<dbReference type="PANTHER" id="PTHR10504">
    <property type="entry name" value="BACTERICIDAL PERMEABILITY-INCREASING BPI PROTEIN-RELATED"/>
    <property type="match status" value="1"/>
</dbReference>
<evidence type="ECO:0000259" key="5">
    <source>
        <dbReference type="SMART" id="SM00329"/>
    </source>
</evidence>
<dbReference type="SUPFAM" id="SSF55394">
    <property type="entry name" value="Bactericidal permeability-increasing protein, BPI"/>
    <property type="match status" value="2"/>
</dbReference>
<dbReference type="SMART" id="SM00329">
    <property type="entry name" value="BPI2"/>
    <property type="match status" value="1"/>
</dbReference>
<protein>
    <submittedName>
        <fullName evidence="6">LBP / BPI / CETP family N-terminal domain</fullName>
    </submittedName>
</protein>
<dbReference type="InterPro" id="IPR017943">
    <property type="entry name" value="Bactericidal_perm-incr_a/b_dom"/>
</dbReference>
<dbReference type="Pfam" id="PF01273">
    <property type="entry name" value="LBP_BPI_CETP"/>
    <property type="match status" value="1"/>
</dbReference>
<evidence type="ECO:0000256" key="2">
    <source>
        <dbReference type="ARBA" id="ARBA00023157"/>
    </source>
</evidence>
<evidence type="ECO:0000313" key="6">
    <source>
        <dbReference type="EMBL" id="KAG9395384.1"/>
    </source>
</evidence>
<dbReference type="Gene3D" id="3.15.20.10">
    <property type="entry name" value="Bactericidal permeability-increasing protein, domain 2"/>
    <property type="match status" value="1"/>
</dbReference>
<organism evidence="6 7">
    <name type="scientific">Carpediemonas membranifera</name>
    <dbReference type="NCBI Taxonomy" id="201153"/>
    <lineage>
        <taxon>Eukaryota</taxon>
        <taxon>Metamonada</taxon>
        <taxon>Carpediemonas-like organisms</taxon>
        <taxon>Carpediemonas</taxon>
    </lineage>
</organism>
<keyword evidence="3" id="KW-0732">Signal</keyword>
<dbReference type="InterPro" id="IPR017942">
    <property type="entry name" value="Lipid-bd_serum_glycop_N"/>
</dbReference>
<gene>
    <name evidence="6" type="ORF">J8273_2951</name>
</gene>
<feature type="domain" description="Lipid-binding serum glycoprotein C-terminal" evidence="5">
    <location>
        <begin position="270"/>
        <end position="478"/>
    </location>
</feature>
<dbReference type="SMART" id="SM00328">
    <property type="entry name" value="BPI1"/>
    <property type="match status" value="1"/>
</dbReference>
<evidence type="ECO:0000313" key="7">
    <source>
        <dbReference type="Proteomes" id="UP000717585"/>
    </source>
</evidence>